<keyword evidence="1" id="KW-0677">Repeat</keyword>
<dbReference type="Proteomes" id="UP001178507">
    <property type="component" value="Unassembled WGS sequence"/>
</dbReference>
<dbReference type="PROSITE" id="PS50948">
    <property type="entry name" value="PAN"/>
    <property type="match status" value="1"/>
</dbReference>
<evidence type="ECO:0000259" key="5">
    <source>
        <dbReference type="PROSITE" id="PS50948"/>
    </source>
</evidence>
<keyword evidence="3" id="KW-0812">Transmembrane</keyword>
<dbReference type="SMART" id="SM00223">
    <property type="entry name" value="APPLE"/>
    <property type="match status" value="3"/>
</dbReference>
<keyword evidence="2" id="KW-1015">Disulfide bond</keyword>
<sequence>MALEVKFLWALLLTGAGATNACIKEKSSYYDDSVPPSAVGYMDTAAECQAACAVNAGCDAWTFLKDASTCWQLPYSPEMVLVGNDKGTSGDKHCEPVGTTGLKKTWTTPLPNMKVPEPVTGRLGLRPNCSSSGAAFHDPAVKMATSSLASAVDCQASCAALPSCHYWTYYNNSRACWLQGFNVTTFEEKDAVSGPKACQKILKASRYEAGQNITNNGQAVMMRSIPRPACSFRGKAYVDTKEKVPNLYLADATACQAACGGLSSCNGFTYYIDTKACWLVDETATAYESAMAVSGPKACAVPVILANTSKVQAVPVTLPAKLDTDQVVQAVPVTLPAELDTSKAVALEEKTEMIQWQRPADFTPLLLVAAAFLALAVAYVGRAWQVRSRAHRPIASVDPELTDDLDEELLTA</sequence>
<evidence type="ECO:0000256" key="3">
    <source>
        <dbReference type="SAM" id="Phobius"/>
    </source>
</evidence>
<keyword evidence="7" id="KW-1185">Reference proteome</keyword>
<dbReference type="Gene3D" id="3.50.4.10">
    <property type="entry name" value="Hepatocyte Growth Factor"/>
    <property type="match status" value="3"/>
</dbReference>
<accession>A0AA36N4I5</accession>
<keyword evidence="3" id="KW-1133">Transmembrane helix</keyword>
<feature type="domain" description="Apple" evidence="5">
    <location>
        <begin position="129"/>
        <end position="198"/>
    </location>
</feature>
<proteinExistence type="predicted"/>
<dbReference type="AlphaFoldDB" id="A0AA36N4I5"/>
<dbReference type="InterPro" id="IPR003609">
    <property type="entry name" value="Pan_app"/>
</dbReference>
<dbReference type="InterPro" id="IPR000177">
    <property type="entry name" value="Apple"/>
</dbReference>
<evidence type="ECO:0000256" key="2">
    <source>
        <dbReference type="ARBA" id="ARBA00023157"/>
    </source>
</evidence>
<evidence type="ECO:0000313" key="6">
    <source>
        <dbReference type="EMBL" id="CAJ1390290.1"/>
    </source>
</evidence>
<protein>
    <recommendedName>
        <fullName evidence="5">Apple domain-containing protein</fullName>
    </recommendedName>
</protein>
<dbReference type="GO" id="GO:0005576">
    <property type="term" value="C:extracellular region"/>
    <property type="evidence" value="ECO:0007669"/>
    <property type="project" value="InterPro"/>
</dbReference>
<evidence type="ECO:0000256" key="4">
    <source>
        <dbReference type="SAM" id="SignalP"/>
    </source>
</evidence>
<evidence type="ECO:0000256" key="1">
    <source>
        <dbReference type="ARBA" id="ARBA00022737"/>
    </source>
</evidence>
<keyword evidence="3" id="KW-0472">Membrane</keyword>
<dbReference type="Pfam" id="PF14295">
    <property type="entry name" value="PAN_4"/>
    <property type="match status" value="1"/>
</dbReference>
<comment type="caution">
    <text evidence="6">The sequence shown here is derived from an EMBL/GenBank/DDBJ whole genome shotgun (WGS) entry which is preliminary data.</text>
</comment>
<keyword evidence="4" id="KW-0732">Signal</keyword>
<dbReference type="SUPFAM" id="SSF57414">
    <property type="entry name" value="Hairpin loop containing domain-like"/>
    <property type="match status" value="3"/>
</dbReference>
<organism evidence="6 7">
    <name type="scientific">Effrenium voratum</name>
    <dbReference type="NCBI Taxonomy" id="2562239"/>
    <lineage>
        <taxon>Eukaryota</taxon>
        <taxon>Sar</taxon>
        <taxon>Alveolata</taxon>
        <taxon>Dinophyceae</taxon>
        <taxon>Suessiales</taxon>
        <taxon>Symbiodiniaceae</taxon>
        <taxon>Effrenium</taxon>
    </lineage>
</organism>
<dbReference type="EMBL" id="CAUJNA010002046">
    <property type="protein sequence ID" value="CAJ1390290.1"/>
    <property type="molecule type" value="Genomic_DNA"/>
</dbReference>
<reference evidence="6" key="1">
    <citation type="submission" date="2023-08" db="EMBL/GenBank/DDBJ databases">
        <authorList>
            <person name="Chen Y."/>
            <person name="Shah S."/>
            <person name="Dougan E. K."/>
            <person name="Thang M."/>
            <person name="Chan C."/>
        </authorList>
    </citation>
    <scope>NUCLEOTIDE SEQUENCE</scope>
</reference>
<dbReference type="CDD" id="cd01100">
    <property type="entry name" value="APPLE_Factor_XI_like"/>
    <property type="match status" value="1"/>
</dbReference>
<gene>
    <name evidence="6" type="ORF">EVOR1521_LOCUS15760</name>
</gene>
<feature type="signal peptide" evidence="4">
    <location>
        <begin position="1"/>
        <end position="18"/>
    </location>
</feature>
<evidence type="ECO:0000313" key="7">
    <source>
        <dbReference type="Proteomes" id="UP001178507"/>
    </source>
</evidence>
<feature type="transmembrane region" description="Helical" evidence="3">
    <location>
        <begin position="362"/>
        <end position="381"/>
    </location>
</feature>
<dbReference type="GO" id="GO:0006508">
    <property type="term" value="P:proteolysis"/>
    <property type="evidence" value="ECO:0007669"/>
    <property type="project" value="InterPro"/>
</dbReference>
<feature type="chain" id="PRO_5041417662" description="Apple domain-containing protein" evidence="4">
    <location>
        <begin position="19"/>
        <end position="412"/>
    </location>
</feature>
<dbReference type="Pfam" id="PF00024">
    <property type="entry name" value="PAN_1"/>
    <property type="match status" value="2"/>
</dbReference>
<name>A0AA36N4I5_9DINO</name>